<proteinExistence type="predicted"/>
<protein>
    <submittedName>
        <fullName evidence="1">Uncharacterized protein</fullName>
    </submittedName>
</protein>
<accession>A0A2P2P394</accession>
<dbReference type="EMBL" id="GGEC01068706">
    <property type="protein sequence ID" value="MBX49190.1"/>
    <property type="molecule type" value="Transcribed_RNA"/>
</dbReference>
<sequence>MHHSCTKLKRQKGKMQYRSCLSITFSGTKQKNQYLPPKN</sequence>
<dbReference type="AlphaFoldDB" id="A0A2P2P394"/>
<evidence type="ECO:0000313" key="1">
    <source>
        <dbReference type="EMBL" id="MBX49190.1"/>
    </source>
</evidence>
<reference evidence="1" key="1">
    <citation type="submission" date="2018-02" db="EMBL/GenBank/DDBJ databases">
        <title>Rhizophora mucronata_Transcriptome.</title>
        <authorList>
            <person name="Meera S.P."/>
            <person name="Sreeshan A."/>
            <person name="Augustine A."/>
        </authorList>
    </citation>
    <scope>NUCLEOTIDE SEQUENCE</scope>
    <source>
        <tissue evidence="1">Leaf</tissue>
    </source>
</reference>
<name>A0A2P2P394_RHIMU</name>
<organism evidence="1">
    <name type="scientific">Rhizophora mucronata</name>
    <name type="common">Asiatic mangrove</name>
    <dbReference type="NCBI Taxonomy" id="61149"/>
    <lineage>
        <taxon>Eukaryota</taxon>
        <taxon>Viridiplantae</taxon>
        <taxon>Streptophyta</taxon>
        <taxon>Embryophyta</taxon>
        <taxon>Tracheophyta</taxon>
        <taxon>Spermatophyta</taxon>
        <taxon>Magnoliopsida</taxon>
        <taxon>eudicotyledons</taxon>
        <taxon>Gunneridae</taxon>
        <taxon>Pentapetalae</taxon>
        <taxon>rosids</taxon>
        <taxon>fabids</taxon>
        <taxon>Malpighiales</taxon>
        <taxon>Rhizophoraceae</taxon>
        <taxon>Rhizophora</taxon>
    </lineage>
</organism>